<keyword evidence="2" id="KW-1185">Reference proteome</keyword>
<organism evidence="1 2">
    <name type="scientific">Arachis hypogaea</name>
    <name type="common">Peanut</name>
    <dbReference type="NCBI Taxonomy" id="3818"/>
    <lineage>
        <taxon>Eukaryota</taxon>
        <taxon>Viridiplantae</taxon>
        <taxon>Streptophyta</taxon>
        <taxon>Embryophyta</taxon>
        <taxon>Tracheophyta</taxon>
        <taxon>Spermatophyta</taxon>
        <taxon>Magnoliopsida</taxon>
        <taxon>eudicotyledons</taxon>
        <taxon>Gunneridae</taxon>
        <taxon>Pentapetalae</taxon>
        <taxon>rosids</taxon>
        <taxon>fabids</taxon>
        <taxon>Fabales</taxon>
        <taxon>Fabaceae</taxon>
        <taxon>Papilionoideae</taxon>
        <taxon>50 kb inversion clade</taxon>
        <taxon>dalbergioids sensu lato</taxon>
        <taxon>Dalbergieae</taxon>
        <taxon>Pterocarpus clade</taxon>
        <taxon>Arachis</taxon>
    </lineage>
</organism>
<accession>A0A444ZMG0</accession>
<gene>
    <name evidence="1" type="ORF">Ahy_B04g072118</name>
</gene>
<dbReference type="EMBL" id="SDMP01000014">
    <property type="protein sequence ID" value="RYR15376.1"/>
    <property type="molecule type" value="Genomic_DNA"/>
</dbReference>
<evidence type="ECO:0000313" key="2">
    <source>
        <dbReference type="Proteomes" id="UP000289738"/>
    </source>
</evidence>
<dbReference type="Proteomes" id="UP000289738">
    <property type="component" value="Chromosome B04"/>
</dbReference>
<dbReference type="AlphaFoldDB" id="A0A444ZMG0"/>
<evidence type="ECO:0000313" key="1">
    <source>
        <dbReference type="EMBL" id="RYR15376.1"/>
    </source>
</evidence>
<name>A0A444ZMG0_ARAHY</name>
<comment type="caution">
    <text evidence="1">The sequence shown here is derived from an EMBL/GenBank/DDBJ whole genome shotgun (WGS) entry which is preliminary data.</text>
</comment>
<reference evidence="1 2" key="1">
    <citation type="submission" date="2019-01" db="EMBL/GenBank/DDBJ databases">
        <title>Sequencing of cultivated peanut Arachis hypogaea provides insights into genome evolution and oil improvement.</title>
        <authorList>
            <person name="Chen X."/>
        </authorList>
    </citation>
    <scope>NUCLEOTIDE SEQUENCE [LARGE SCALE GENOMIC DNA]</scope>
    <source>
        <strain evidence="2">cv. Fuhuasheng</strain>
        <tissue evidence="1">Leaves</tissue>
    </source>
</reference>
<sequence>MREVEDFARILNSDWPERMQELLSLGQERKAMPFTSNGNSFLRRNACMFIAEGLDLMILSHKQEGISGKWILTSPHTNGLWLEQF</sequence>
<proteinExistence type="predicted"/>
<protein>
    <submittedName>
        <fullName evidence="1">Uncharacterized protein</fullName>
    </submittedName>
</protein>